<name>A0A9N9Q802_9HELO</name>
<feature type="compositionally biased region" description="Polar residues" evidence="1">
    <location>
        <begin position="684"/>
        <end position="700"/>
    </location>
</feature>
<proteinExistence type="predicted"/>
<feature type="region of interest" description="Disordered" evidence="1">
    <location>
        <begin position="835"/>
        <end position="860"/>
    </location>
</feature>
<feature type="region of interest" description="Disordered" evidence="1">
    <location>
        <begin position="256"/>
        <end position="325"/>
    </location>
</feature>
<feature type="region of interest" description="Disordered" evidence="1">
    <location>
        <begin position="634"/>
        <end position="739"/>
    </location>
</feature>
<feature type="compositionally biased region" description="Polar residues" evidence="1">
    <location>
        <begin position="256"/>
        <end position="275"/>
    </location>
</feature>
<feature type="compositionally biased region" description="Polar residues" evidence="1">
    <location>
        <begin position="397"/>
        <end position="424"/>
    </location>
</feature>
<feature type="region of interest" description="Disordered" evidence="1">
    <location>
        <begin position="474"/>
        <end position="567"/>
    </location>
</feature>
<accession>A0A9N9Q802</accession>
<feature type="compositionally biased region" description="Basic and acidic residues" evidence="1">
    <location>
        <begin position="434"/>
        <end position="451"/>
    </location>
</feature>
<feature type="compositionally biased region" description="Polar residues" evidence="1">
    <location>
        <begin position="1"/>
        <end position="19"/>
    </location>
</feature>
<evidence type="ECO:0000256" key="1">
    <source>
        <dbReference type="SAM" id="MobiDB-lite"/>
    </source>
</evidence>
<feature type="region of interest" description="Disordered" evidence="1">
    <location>
        <begin position="178"/>
        <end position="228"/>
    </location>
</feature>
<dbReference type="AlphaFoldDB" id="A0A9N9Q802"/>
<feature type="compositionally biased region" description="Basic and acidic residues" evidence="1">
    <location>
        <begin position="195"/>
        <end position="211"/>
    </location>
</feature>
<feature type="compositionally biased region" description="Basic and acidic residues" evidence="1">
    <location>
        <begin position="549"/>
        <end position="562"/>
    </location>
</feature>
<feature type="compositionally biased region" description="Low complexity" evidence="1">
    <location>
        <begin position="788"/>
        <end position="797"/>
    </location>
</feature>
<evidence type="ECO:0000313" key="2">
    <source>
        <dbReference type="EMBL" id="CAG8977326.1"/>
    </source>
</evidence>
<feature type="compositionally biased region" description="Polar residues" evidence="1">
    <location>
        <begin position="150"/>
        <end position="159"/>
    </location>
</feature>
<feature type="compositionally biased region" description="Polar residues" evidence="1">
    <location>
        <begin position="505"/>
        <end position="525"/>
    </location>
</feature>
<feature type="region of interest" description="Disordered" evidence="1">
    <location>
        <begin position="1"/>
        <end position="159"/>
    </location>
</feature>
<feature type="compositionally biased region" description="Polar residues" evidence="1">
    <location>
        <begin position="119"/>
        <end position="130"/>
    </location>
</feature>
<feature type="compositionally biased region" description="Polar residues" evidence="1">
    <location>
        <begin position="835"/>
        <end position="848"/>
    </location>
</feature>
<gene>
    <name evidence="2" type="ORF">HYALB_00009198</name>
</gene>
<dbReference type="EMBL" id="CAJVRM010000214">
    <property type="protein sequence ID" value="CAG8977326.1"/>
    <property type="molecule type" value="Genomic_DNA"/>
</dbReference>
<dbReference type="Proteomes" id="UP000701801">
    <property type="component" value="Unassembled WGS sequence"/>
</dbReference>
<feature type="compositionally biased region" description="Polar residues" evidence="1">
    <location>
        <begin position="643"/>
        <end position="674"/>
    </location>
</feature>
<feature type="compositionally biased region" description="Polar residues" evidence="1">
    <location>
        <begin position="41"/>
        <end position="54"/>
    </location>
</feature>
<evidence type="ECO:0000313" key="3">
    <source>
        <dbReference type="Proteomes" id="UP000701801"/>
    </source>
</evidence>
<keyword evidence="3" id="KW-1185">Reference proteome</keyword>
<feature type="region of interest" description="Disordered" evidence="1">
    <location>
        <begin position="779"/>
        <end position="802"/>
    </location>
</feature>
<sequence>MQMQAGSTTATMLSPTSERPASPALTNPDMILPYDDGEYDSNPSPLRNAFSASNEWRDPTDDNYSLSSPPHMGPGTPTTQIIYGNGTMLSDIGEVTEAETTPGRNKKLPGPAERRLLKQQAQSQHMSIGSNPAPGHHSASGKTRKRNHQRSLSVESTSTVMSIGHSAEYFEDFDDGVSVDDSNFQGDDEESVADSYRDPYREEVIEQETQRLSRKASKIGEEDEEEIEMSARRAEEILLNAKKRLTSMEGNLNRARTSLLTPARSMSSINSSSPLFRTAPSPLDNGLPSPSRHRQLHTPIDSPVGTPGHSRVYSENSIVSPMGKGRFPVRSASAAARYIPNKHMDSHRRLGMSQSYESLREEAAFAASSLSRHSPPHPVILEPLNEDVANEEFDRGSATSSSQDEFVTPSGDHQLSRSTSSTQMRDLRGQMQDLKGRLSVLRDRARDDTMKRRSLQSLRTPSPFTAAEQWYTNASGYGEDPLSADAGLSPLSSGMSPVWKEEENTNVTQLSPRIDSTSPKNSPQPQDFEGSDVTSVYEDVSDIQQFSEVPKRSHEPQIRNEDIESGQDYTFLESEYQEESEYYNDEIVSVDGAGYESDSSAYHDSSDVPISHEDREDAFDYEHFFLHSAMGTIGQQGRKRSGTLGSFSSDDSVETTRAMQDSHQANGENFNPRASFTHLRSESKGSISTMESFATAAESNSSDEDRSGNHSEDEDEYAVRHSNATITRLPTPPLTKRSTFGATQEGLQFPEDIPESPKLERSHAIALDEKISNHNVVERNGTGGHRPSVSSVNSCSSAGTRRSFPLVNPPKMPEQPMVHGLGIGLGLRGSGESKSSVLTSDSTLIDRQSSMDEERVQTSSVHMLARDDQVLVERLVASLGKCVLGLQEAAPGSYDSRVWRRRLYAARRVLEGDEGAI</sequence>
<organism evidence="2 3">
    <name type="scientific">Hymenoscyphus albidus</name>
    <dbReference type="NCBI Taxonomy" id="595503"/>
    <lineage>
        <taxon>Eukaryota</taxon>
        <taxon>Fungi</taxon>
        <taxon>Dikarya</taxon>
        <taxon>Ascomycota</taxon>
        <taxon>Pezizomycotina</taxon>
        <taxon>Leotiomycetes</taxon>
        <taxon>Helotiales</taxon>
        <taxon>Helotiaceae</taxon>
        <taxon>Hymenoscyphus</taxon>
    </lineage>
</organism>
<reference evidence="2" key="1">
    <citation type="submission" date="2021-07" db="EMBL/GenBank/DDBJ databases">
        <authorList>
            <person name="Durling M."/>
        </authorList>
    </citation>
    <scope>NUCLEOTIDE SEQUENCE</scope>
</reference>
<protein>
    <submittedName>
        <fullName evidence="2">Uncharacterized protein</fullName>
    </submittedName>
</protein>
<feature type="region of interest" description="Disordered" evidence="1">
    <location>
        <begin position="386"/>
        <end position="461"/>
    </location>
</feature>
<comment type="caution">
    <text evidence="2">The sequence shown here is derived from an EMBL/GenBank/DDBJ whole genome shotgun (WGS) entry which is preliminary data.</text>
</comment>
<dbReference type="OrthoDB" id="3438840at2759"/>